<comment type="caution">
    <text evidence="6">The sequence shown here is derived from an EMBL/GenBank/DDBJ whole genome shotgun (WGS) entry which is preliminary data.</text>
</comment>
<feature type="region of interest" description="Disordered" evidence="3">
    <location>
        <begin position="251"/>
        <end position="288"/>
    </location>
</feature>
<dbReference type="SMART" id="SM00382">
    <property type="entry name" value="AAA"/>
    <property type="match status" value="1"/>
</dbReference>
<dbReference type="Gene3D" id="1.10.10.10">
    <property type="entry name" value="Winged helix-like DNA-binding domain superfamily/Winged helix DNA-binding domain"/>
    <property type="match status" value="2"/>
</dbReference>
<dbReference type="CDD" id="cd15831">
    <property type="entry name" value="BTAD"/>
    <property type="match status" value="1"/>
</dbReference>
<feature type="compositionally biased region" description="Low complexity" evidence="3">
    <location>
        <begin position="267"/>
        <end position="283"/>
    </location>
</feature>
<evidence type="ECO:0000259" key="4">
    <source>
        <dbReference type="SMART" id="SM00382"/>
    </source>
</evidence>
<protein>
    <submittedName>
        <fullName evidence="6">BTAD domain-containing putative transcriptional regulator</fullName>
    </submittedName>
</protein>
<dbReference type="Pfam" id="PF03704">
    <property type="entry name" value="BTAD"/>
    <property type="match status" value="1"/>
</dbReference>
<dbReference type="InterPro" id="IPR041664">
    <property type="entry name" value="AAA_16"/>
</dbReference>
<keyword evidence="7" id="KW-1185">Reference proteome</keyword>
<dbReference type="InterPro" id="IPR036388">
    <property type="entry name" value="WH-like_DNA-bd_sf"/>
</dbReference>
<keyword evidence="1" id="KW-0805">Transcription regulation</keyword>
<dbReference type="Gene3D" id="1.25.40.10">
    <property type="entry name" value="Tetratricopeptide repeat domain"/>
    <property type="match status" value="2"/>
</dbReference>
<evidence type="ECO:0000259" key="5">
    <source>
        <dbReference type="SMART" id="SM01043"/>
    </source>
</evidence>
<dbReference type="Pfam" id="PF13191">
    <property type="entry name" value="AAA_16"/>
    <property type="match status" value="1"/>
</dbReference>
<dbReference type="PANTHER" id="PTHR35807">
    <property type="entry name" value="TRANSCRIPTIONAL REGULATOR REDD-RELATED"/>
    <property type="match status" value="1"/>
</dbReference>
<feature type="domain" description="AAA+ ATPase" evidence="4">
    <location>
        <begin position="310"/>
        <end position="452"/>
    </location>
</feature>
<gene>
    <name evidence="6" type="ORF">GCM10010411_12050</name>
</gene>
<dbReference type="InterPro" id="IPR051677">
    <property type="entry name" value="AfsR-DnrI-RedD_regulator"/>
</dbReference>
<sequence length="989" mass="107349">MEFRILGRLEIRTDDGEPITVSQPLIRSAISVLVLKDGQALSSEQLQALLWDPGADGGRADRTGAIKTCVAGVRRLLSQERVPPGHGGYRLRLAGGDTVDLVTFRDRVVQAREARGRGDAPLAAELYERALALWREPPLDDLPATSAVAGIAAGLLAERRVAREELVETRLALGRHRALVPELRTWVLDDPLNEHLWAQLLLALYRSGRKTEALQSYDEAHEMLEQAAGSEPGPELQRMWHRIKVDDPDLGPCPAPHPVPGRDGHPARAARPPRQPLARQLPPDVRDFTGRETQRGRLRQLLASAAEATAPPVVQISGPPGVGKTSLALHVAHLVTPSFPDGQLYVQLAGASQNPRDPAAVLNEVLRAIGVAPADIPETLAERAALYRSRLAGERVLVVADDAAGPEQIQPLLPGTPGCAILITSRNRSLGLDGAHLLALERLSRRESLRMLGRIIGPHRVAAEEAAAARVVAACDGFPLAVRIVGARLAGRPTWPLAHMAGLLTDSERRLDHLVAGNTAVRALIEASYQSLDDRARRAFRMLALAGPHDFAPWVVGVLLEDPAAEDIVDTLADKSLLFAAGVDQVHQPRYRLHDLLRDYAAERLADDAEAERALERLTIGWLELVDHADSLLPRDPYFPPPSRFTPRMAVSDELVKRLIEPDPAAWFTSELANLRTAVTSACAAGRFRLATGLVLRMASHLHLHHLHEEAEHLWRIVAAAAEREGDAPAAARARFRAAKVIAADRGRPAEALPLIDDCAAVFAETGSRQDLARALELRAYSVQRLGRPYDAREDAEHALRLARKVGDPHTEFAALRVLGLVYSQTGEPGRAVAACEESLAIARDLGEAVYQGSALYSLVRVHLAAGHFGRLPSLCEEGLRLTEGIGHKLGEAYFHELWGYAHQELGRHEQAASHLEAAAELFEAQQAPADGAACRMRLACSHEALGRHADARADLEWCAATFADLGRPDDERRARASLGELSAGPGVR</sequence>
<dbReference type="InterPro" id="IPR027417">
    <property type="entry name" value="P-loop_NTPase"/>
</dbReference>
<organism evidence="6 7">
    <name type="scientific">Actinomadura fulvescens</name>
    <dbReference type="NCBI Taxonomy" id="46160"/>
    <lineage>
        <taxon>Bacteria</taxon>
        <taxon>Bacillati</taxon>
        <taxon>Actinomycetota</taxon>
        <taxon>Actinomycetes</taxon>
        <taxon>Streptosporangiales</taxon>
        <taxon>Thermomonosporaceae</taxon>
        <taxon>Actinomadura</taxon>
    </lineage>
</organism>
<dbReference type="SMART" id="SM00028">
    <property type="entry name" value="TPR"/>
    <property type="match status" value="6"/>
</dbReference>
<dbReference type="RefSeq" id="WP_344538403.1">
    <property type="nucleotide sequence ID" value="NZ_BAAATD010000001.1"/>
</dbReference>
<feature type="domain" description="Bacterial transcriptional activator" evidence="5">
    <location>
        <begin position="99"/>
        <end position="244"/>
    </location>
</feature>
<dbReference type="InterPro" id="IPR005158">
    <property type="entry name" value="BTAD"/>
</dbReference>
<dbReference type="SMART" id="SM01043">
    <property type="entry name" value="BTAD"/>
    <property type="match status" value="1"/>
</dbReference>
<keyword evidence="2" id="KW-0804">Transcription</keyword>
<evidence type="ECO:0000256" key="3">
    <source>
        <dbReference type="SAM" id="MobiDB-lite"/>
    </source>
</evidence>
<evidence type="ECO:0000256" key="2">
    <source>
        <dbReference type="ARBA" id="ARBA00023163"/>
    </source>
</evidence>
<dbReference type="Pfam" id="PF13424">
    <property type="entry name" value="TPR_12"/>
    <property type="match status" value="1"/>
</dbReference>
<name>A0ABN3PGV6_9ACTN</name>
<dbReference type="SUPFAM" id="SSF48452">
    <property type="entry name" value="TPR-like"/>
    <property type="match status" value="3"/>
</dbReference>
<dbReference type="PANTHER" id="PTHR35807:SF1">
    <property type="entry name" value="TRANSCRIPTIONAL REGULATOR REDD"/>
    <property type="match status" value="1"/>
</dbReference>
<dbReference type="InterPro" id="IPR003593">
    <property type="entry name" value="AAA+_ATPase"/>
</dbReference>
<accession>A0ABN3PGV6</accession>
<proteinExistence type="predicted"/>
<evidence type="ECO:0000313" key="6">
    <source>
        <dbReference type="EMBL" id="GAA2581082.1"/>
    </source>
</evidence>
<dbReference type="InterPro" id="IPR011990">
    <property type="entry name" value="TPR-like_helical_dom_sf"/>
</dbReference>
<dbReference type="InterPro" id="IPR019734">
    <property type="entry name" value="TPR_rpt"/>
</dbReference>
<evidence type="ECO:0000256" key="1">
    <source>
        <dbReference type="ARBA" id="ARBA00023015"/>
    </source>
</evidence>
<dbReference type="PRINTS" id="PR00364">
    <property type="entry name" value="DISEASERSIST"/>
</dbReference>
<reference evidence="6 7" key="1">
    <citation type="journal article" date="2019" name="Int. J. Syst. Evol. Microbiol.">
        <title>The Global Catalogue of Microorganisms (GCM) 10K type strain sequencing project: providing services to taxonomists for standard genome sequencing and annotation.</title>
        <authorList>
            <consortium name="The Broad Institute Genomics Platform"/>
            <consortium name="The Broad Institute Genome Sequencing Center for Infectious Disease"/>
            <person name="Wu L."/>
            <person name="Ma J."/>
        </authorList>
    </citation>
    <scope>NUCLEOTIDE SEQUENCE [LARGE SCALE GENOMIC DNA]</scope>
    <source>
        <strain evidence="6 7">JCM 6833</strain>
    </source>
</reference>
<dbReference type="EMBL" id="BAAATD010000001">
    <property type="protein sequence ID" value="GAA2581082.1"/>
    <property type="molecule type" value="Genomic_DNA"/>
</dbReference>
<evidence type="ECO:0000313" key="7">
    <source>
        <dbReference type="Proteomes" id="UP001501509"/>
    </source>
</evidence>
<dbReference type="Proteomes" id="UP001501509">
    <property type="component" value="Unassembled WGS sequence"/>
</dbReference>
<dbReference type="Gene3D" id="3.40.50.300">
    <property type="entry name" value="P-loop containing nucleotide triphosphate hydrolases"/>
    <property type="match status" value="1"/>
</dbReference>
<dbReference type="SUPFAM" id="SSF52540">
    <property type="entry name" value="P-loop containing nucleoside triphosphate hydrolases"/>
    <property type="match status" value="1"/>
</dbReference>